<dbReference type="InterPro" id="IPR018060">
    <property type="entry name" value="HTH_AraC"/>
</dbReference>
<dbReference type="GO" id="GO:0043565">
    <property type="term" value="F:sequence-specific DNA binding"/>
    <property type="evidence" value="ECO:0007669"/>
    <property type="project" value="InterPro"/>
</dbReference>
<dbReference type="PRINTS" id="PR00032">
    <property type="entry name" value="HTHARAC"/>
</dbReference>
<feature type="region of interest" description="Disordered" evidence="4">
    <location>
        <begin position="446"/>
        <end position="477"/>
    </location>
</feature>
<dbReference type="PANTHER" id="PTHR43280:SF29">
    <property type="entry name" value="ARAC-FAMILY TRANSCRIPTIONAL REGULATOR"/>
    <property type="match status" value="1"/>
</dbReference>
<gene>
    <name evidence="7" type="ordered locus">Bache_0693</name>
</gene>
<evidence type="ECO:0000256" key="5">
    <source>
        <dbReference type="SAM" id="Phobius"/>
    </source>
</evidence>
<keyword evidence="5" id="KW-1133">Transmembrane helix</keyword>
<evidence type="ECO:0000259" key="6">
    <source>
        <dbReference type="PROSITE" id="PS01124"/>
    </source>
</evidence>
<name>E6SNC3_BACT6</name>
<dbReference type="InterPro" id="IPR018062">
    <property type="entry name" value="HTH_AraC-typ_CS"/>
</dbReference>
<dbReference type="Proteomes" id="UP000008630">
    <property type="component" value="Chromosome"/>
</dbReference>
<keyword evidence="5" id="KW-0812">Transmembrane</keyword>
<dbReference type="STRING" id="693979.Bache_0693"/>
<dbReference type="OrthoDB" id="1275115at2"/>
<feature type="domain" description="HTH araC/xylS-type" evidence="6">
    <location>
        <begin position="484"/>
        <end position="590"/>
    </location>
</feature>
<dbReference type="EMBL" id="CP002352">
    <property type="protein sequence ID" value="ADV42716.1"/>
    <property type="molecule type" value="Genomic_DNA"/>
</dbReference>
<dbReference type="Pfam" id="PF12833">
    <property type="entry name" value="HTH_18"/>
    <property type="match status" value="1"/>
</dbReference>
<dbReference type="eggNOG" id="COG2207">
    <property type="taxonomic scope" value="Bacteria"/>
</dbReference>
<keyword evidence="3" id="KW-0804">Transcription</keyword>
<dbReference type="PROSITE" id="PS00041">
    <property type="entry name" value="HTH_ARAC_FAMILY_1"/>
    <property type="match status" value="1"/>
</dbReference>
<keyword evidence="5" id="KW-0472">Membrane</keyword>
<organism evidence="7 8">
    <name type="scientific">Bacteroides helcogenes (strain ATCC 35417 / DSM 20613 / JCM 6297 / CCUG 15421 / P 36-108)</name>
    <dbReference type="NCBI Taxonomy" id="693979"/>
    <lineage>
        <taxon>Bacteria</taxon>
        <taxon>Pseudomonadati</taxon>
        <taxon>Bacteroidota</taxon>
        <taxon>Bacteroidia</taxon>
        <taxon>Bacteroidales</taxon>
        <taxon>Bacteroidaceae</taxon>
        <taxon>Bacteroides</taxon>
    </lineage>
</organism>
<dbReference type="KEGG" id="bhl:Bache_0693"/>
<keyword evidence="1" id="KW-0805">Transcription regulation</keyword>
<dbReference type="SMART" id="SM00342">
    <property type="entry name" value="HTH_ARAC"/>
    <property type="match status" value="1"/>
</dbReference>
<feature type="compositionally biased region" description="Low complexity" evidence="4">
    <location>
        <begin position="460"/>
        <end position="474"/>
    </location>
</feature>
<keyword evidence="2" id="KW-0238">DNA-binding</keyword>
<dbReference type="AlphaFoldDB" id="E6SNC3"/>
<accession>E6SNC3</accession>
<dbReference type="InterPro" id="IPR009057">
    <property type="entry name" value="Homeodomain-like_sf"/>
</dbReference>
<keyword evidence="8" id="KW-1185">Reference proteome</keyword>
<proteinExistence type="predicted"/>
<feature type="transmembrane region" description="Helical" evidence="5">
    <location>
        <begin position="400"/>
        <end position="420"/>
    </location>
</feature>
<dbReference type="HOGENOM" id="CLU_460544_0_0_10"/>
<feature type="compositionally biased region" description="Basic and acidic residues" evidence="4">
    <location>
        <begin position="446"/>
        <end position="459"/>
    </location>
</feature>
<dbReference type="Gene3D" id="1.10.10.60">
    <property type="entry name" value="Homeodomain-like"/>
    <property type="match status" value="1"/>
</dbReference>
<evidence type="ECO:0000256" key="3">
    <source>
        <dbReference type="ARBA" id="ARBA00023163"/>
    </source>
</evidence>
<reference key="1">
    <citation type="submission" date="2010-11" db="EMBL/GenBank/DDBJ databases">
        <title>The complete genome of Bacteroides helcogenes P 36-108.</title>
        <authorList>
            <consortium name="US DOE Joint Genome Institute (JGI-PGF)"/>
            <person name="Lucas S."/>
            <person name="Copeland A."/>
            <person name="Lapidus A."/>
            <person name="Bruce D."/>
            <person name="Goodwin L."/>
            <person name="Pitluck S."/>
            <person name="Kyrpides N."/>
            <person name="Mavromatis K."/>
            <person name="Ivanova N."/>
            <person name="Zeytun A."/>
            <person name="Brettin T."/>
            <person name="Detter J.C."/>
            <person name="Tapia R."/>
            <person name="Han C."/>
            <person name="Land M."/>
            <person name="Hauser L."/>
            <person name="Markowitz V."/>
            <person name="Cheng J.-F."/>
            <person name="Hugenholtz P."/>
            <person name="Woyke T."/>
            <person name="Wu D."/>
            <person name="Gronow S."/>
            <person name="Wellnitz S."/>
            <person name="Brambilla E."/>
            <person name="Klenk H.-P."/>
            <person name="Eisen J.A."/>
        </authorList>
    </citation>
    <scope>NUCLEOTIDE SEQUENCE</scope>
    <source>
        <strain>P 36-108</strain>
    </source>
</reference>
<dbReference type="SUPFAM" id="SSF46689">
    <property type="entry name" value="Homeodomain-like"/>
    <property type="match status" value="1"/>
</dbReference>
<evidence type="ECO:0000313" key="7">
    <source>
        <dbReference type="EMBL" id="ADV42716.1"/>
    </source>
</evidence>
<evidence type="ECO:0000256" key="1">
    <source>
        <dbReference type="ARBA" id="ARBA00023015"/>
    </source>
</evidence>
<dbReference type="PANTHER" id="PTHR43280">
    <property type="entry name" value="ARAC-FAMILY TRANSCRIPTIONAL REGULATOR"/>
    <property type="match status" value="1"/>
</dbReference>
<dbReference type="GO" id="GO:0003700">
    <property type="term" value="F:DNA-binding transcription factor activity"/>
    <property type="evidence" value="ECO:0007669"/>
    <property type="project" value="InterPro"/>
</dbReference>
<reference evidence="7 8" key="2">
    <citation type="journal article" date="2011" name="Stand. Genomic Sci.">
        <title>Complete genome sequence of Bacteroides helcogenes type strain (P 36-108).</title>
        <authorList>
            <person name="Pati A."/>
            <person name="Gronow S."/>
            <person name="Zeytun A."/>
            <person name="Lapidus A."/>
            <person name="Nolan M."/>
            <person name="Hammon N."/>
            <person name="Deshpande S."/>
            <person name="Cheng J.F."/>
            <person name="Tapia R."/>
            <person name="Han C."/>
            <person name="Goodwin L."/>
            <person name="Pitluck S."/>
            <person name="Liolios K."/>
            <person name="Pagani I."/>
            <person name="Ivanova N."/>
            <person name="Mavromatis K."/>
            <person name="Chen A."/>
            <person name="Palaniappan K."/>
            <person name="Land M."/>
            <person name="Hauser L."/>
            <person name="Chang Y.J."/>
            <person name="Jeffries C.D."/>
            <person name="Detter J.C."/>
            <person name="Brambilla E."/>
            <person name="Rohde M."/>
            <person name="Goker M."/>
            <person name="Woyke T."/>
            <person name="Bristow J."/>
            <person name="Eisen J.A."/>
            <person name="Markowitz V."/>
            <person name="Hugenholtz P."/>
            <person name="Kyrpides N.C."/>
            <person name="Klenk H.P."/>
            <person name="Lucas S."/>
        </authorList>
    </citation>
    <scope>NUCLEOTIDE SEQUENCE [LARGE SCALE GENOMIC DNA]</scope>
    <source>
        <strain evidence="8">ATCC 35417 / DSM 20613 / JCM 6297 / CCUG 15421 / P 36-108</strain>
    </source>
</reference>
<evidence type="ECO:0000256" key="2">
    <source>
        <dbReference type="ARBA" id="ARBA00023125"/>
    </source>
</evidence>
<protein>
    <submittedName>
        <fullName evidence="7">Helix-turn-helix-domain containing protein AraC type</fullName>
    </submittedName>
</protein>
<sequence length="592" mass="68601">MKQKLLLSFVVALLLLSGVSPLRAFDLKHSRDSLEALLQKVPEDNGRRRLELLNHLCDIDLSLGDTTYIYPCWQAAVRMHDVNSMDDLLIPLAMRAMRRGQADSVKVWQERCRQCFDGPLSDCNLEYLQMMQDLQDWENHDKLSQRIIKEQIRLDAGQKPYQAMRILYTLGILSSFEKSGNAKTMLKPCVEYMDEALAISRRQPFREAAHFTRQILLGLSSESLEYARQYLLFVKRFLEEPDMRERPFYSRRALIMAYERLIQKGKDLSRQELDGYYGEVCSLMEKYPNDTPVPFDFYRARVQYYYHDAIGAQEEALAWCDSLIAIAPRCHVAPYVYYGNKMRLLAALHRWEDAYHFSNFYMQAKDSVQNANSEKKLSELQTQYDVDTLRRKEEARRNQLILASICGVFLLMALAVYIVYSRRLSAKNSVLLEQLKQYALQLKAEQEKQSARPDKKPEISDSSPDTSDSPEASENNGAVSASSLKLFARIDNLMRQEKLYLRSDLSRADLLERFGMNKNNLATVVMAGSGMNLSDYINEFRLRDALFIMEEFPDVALTQIADQTGFGTYSSFYRVFNKRFGVTPKEYKKYIS</sequence>
<dbReference type="PROSITE" id="PS01124">
    <property type="entry name" value="HTH_ARAC_FAMILY_2"/>
    <property type="match status" value="1"/>
</dbReference>
<evidence type="ECO:0000256" key="4">
    <source>
        <dbReference type="SAM" id="MobiDB-lite"/>
    </source>
</evidence>
<evidence type="ECO:0000313" key="8">
    <source>
        <dbReference type="Proteomes" id="UP000008630"/>
    </source>
</evidence>
<dbReference type="RefSeq" id="WP_013546331.1">
    <property type="nucleotide sequence ID" value="NC_014933.1"/>
</dbReference>
<dbReference type="InterPro" id="IPR020449">
    <property type="entry name" value="Tscrpt_reg_AraC-type_HTH"/>
</dbReference>